<evidence type="ECO:0008006" key="4">
    <source>
        <dbReference type="Google" id="ProtNLM"/>
    </source>
</evidence>
<organism evidence="2 3">
    <name type="scientific">Salinithrix halophila</name>
    <dbReference type="NCBI Taxonomy" id="1485204"/>
    <lineage>
        <taxon>Bacteria</taxon>
        <taxon>Bacillati</taxon>
        <taxon>Bacillota</taxon>
        <taxon>Bacilli</taxon>
        <taxon>Bacillales</taxon>
        <taxon>Thermoactinomycetaceae</taxon>
        <taxon>Salinithrix</taxon>
    </lineage>
</organism>
<sequence length="66" mass="7717">MPGSLILFGVIIYLLFMTFMIIVLGRAVLTEHRDQVAREETVRWQIRTTKKKSLTSRRRTARQPVS</sequence>
<evidence type="ECO:0000313" key="2">
    <source>
        <dbReference type="EMBL" id="MFC4075891.1"/>
    </source>
</evidence>
<keyword evidence="1" id="KW-1133">Transmembrane helix</keyword>
<comment type="caution">
    <text evidence="2">The sequence shown here is derived from an EMBL/GenBank/DDBJ whole genome shotgun (WGS) entry which is preliminary data.</text>
</comment>
<keyword evidence="3" id="KW-1185">Reference proteome</keyword>
<evidence type="ECO:0000256" key="1">
    <source>
        <dbReference type="SAM" id="Phobius"/>
    </source>
</evidence>
<reference evidence="3" key="1">
    <citation type="journal article" date="2019" name="Int. J. Syst. Evol. Microbiol.">
        <title>The Global Catalogue of Microorganisms (GCM) 10K type strain sequencing project: providing services to taxonomists for standard genome sequencing and annotation.</title>
        <authorList>
            <consortium name="The Broad Institute Genomics Platform"/>
            <consortium name="The Broad Institute Genome Sequencing Center for Infectious Disease"/>
            <person name="Wu L."/>
            <person name="Ma J."/>
        </authorList>
    </citation>
    <scope>NUCLEOTIDE SEQUENCE [LARGE SCALE GENOMIC DNA]</scope>
    <source>
        <strain evidence="3">IBRC-M 10813</strain>
    </source>
</reference>
<accession>A0ABV8JAH1</accession>
<dbReference type="EMBL" id="JBHSAP010000007">
    <property type="protein sequence ID" value="MFC4075891.1"/>
    <property type="molecule type" value="Genomic_DNA"/>
</dbReference>
<feature type="transmembrane region" description="Helical" evidence="1">
    <location>
        <begin position="6"/>
        <end position="29"/>
    </location>
</feature>
<name>A0ABV8JAH1_9BACL</name>
<dbReference type="RefSeq" id="WP_380702231.1">
    <property type="nucleotide sequence ID" value="NZ_JBHSAP010000007.1"/>
</dbReference>
<dbReference type="Proteomes" id="UP001595843">
    <property type="component" value="Unassembled WGS sequence"/>
</dbReference>
<protein>
    <recommendedName>
        <fullName evidence="4">CcmD family protein</fullName>
    </recommendedName>
</protein>
<keyword evidence="1" id="KW-0472">Membrane</keyword>
<gene>
    <name evidence="2" type="ORF">ACFOUO_03620</name>
</gene>
<keyword evidence="1" id="KW-0812">Transmembrane</keyword>
<proteinExistence type="predicted"/>
<evidence type="ECO:0000313" key="3">
    <source>
        <dbReference type="Proteomes" id="UP001595843"/>
    </source>
</evidence>